<dbReference type="AlphaFoldDB" id="A0A2M8KC05"/>
<dbReference type="Proteomes" id="UP000231648">
    <property type="component" value="Unassembled WGS sequence"/>
</dbReference>
<name>A0A2M8KC05_9BACT</name>
<evidence type="ECO:0000259" key="3">
    <source>
        <dbReference type="Pfam" id="PF13439"/>
    </source>
</evidence>
<dbReference type="EMBL" id="PFDX01000021">
    <property type="protein sequence ID" value="PJE57461.1"/>
    <property type="molecule type" value="Genomic_DNA"/>
</dbReference>
<sequence>MRIGIQVSSDLGKRTGVEEYVYQILKHLPMVDDYKNHQFFLYSRDNLKWPFEWGWTQIRLSWEILKNKPDILFVPAHTFPIIYPALIYKCRVHPKLVVTIQGLEFEAAPKMYGWLKRKFLRFLTKRNAKKADKIIVPSQTTKDDLIKYYKINPDKIFVIHHGVDKPACNASRLAMAGRYILYLGSGHKRKNIDGIITAFELLKEKYPPASPAKRGGRGKIPHKLILAGLRQDGKREDIIFMSYVDESQKWQLLENSDVFVYPSFYEGFGMPVLEAQKVGVPVVASNISVFREILGNSALLVNPENFEEISEAIYKVLSNKQLRNELIKKGQENIKRFSWLKCARQTLKVINL</sequence>
<reference evidence="5" key="1">
    <citation type="submission" date="2017-09" db="EMBL/GenBank/DDBJ databases">
        <title>Depth-based differentiation of microbial function through sediment-hosted aquifers and enrichment of novel symbionts in the deep terrestrial subsurface.</title>
        <authorList>
            <person name="Probst A.J."/>
            <person name="Ladd B."/>
            <person name="Jarett J.K."/>
            <person name="Geller-Mcgrath D.E."/>
            <person name="Sieber C.M.K."/>
            <person name="Emerson J.B."/>
            <person name="Anantharaman K."/>
            <person name="Thomas B.C."/>
            <person name="Malmstrom R."/>
            <person name="Stieglmeier M."/>
            <person name="Klingl A."/>
            <person name="Woyke T."/>
            <person name="Ryan C.M."/>
            <person name="Banfield J.F."/>
        </authorList>
    </citation>
    <scope>NUCLEOTIDE SEQUENCE [LARGE SCALE GENOMIC DNA]</scope>
</reference>
<evidence type="ECO:0000313" key="4">
    <source>
        <dbReference type="EMBL" id="PJE57461.1"/>
    </source>
</evidence>
<dbReference type="Pfam" id="PF13439">
    <property type="entry name" value="Glyco_transf_4"/>
    <property type="match status" value="1"/>
</dbReference>
<feature type="domain" description="Glycosyl transferase family 1" evidence="2">
    <location>
        <begin position="177"/>
        <end position="332"/>
    </location>
</feature>
<dbReference type="Gene3D" id="3.40.50.2000">
    <property type="entry name" value="Glycogen Phosphorylase B"/>
    <property type="match status" value="2"/>
</dbReference>
<feature type="domain" description="Glycosyltransferase subfamily 4-like N-terminal" evidence="3">
    <location>
        <begin position="49"/>
        <end position="164"/>
    </location>
</feature>
<dbReference type="InterPro" id="IPR001296">
    <property type="entry name" value="Glyco_trans_1"/>
</dbReference>
<dbReference type="GO" id="GO:0016757">
    <property type="term" value="F:glycosyltransferase activity"/>
    <property type="evidence" value="ECO:0007669"/>
    <property type="project" value="InterPro"/>
</dbReference>
<accession>A0A2M8KC05</accession>
<dbReference type="SUPFAM" id="SSF53756">
    <property type="entry name" value="UDP-Glycosyltransferase/glycogen phosphorylase"/>
    <property type="match status" value="1"/>
</dbReference>
<comment type="caution">
    <text evidence="4">The sequence shown here is derived from an EMBL/GenBank/DDBJ whole genome shotgun (WGS) entry which is preliminary data.</text>
</comment>
<evidence type="ECO:0000313" key="5">
    <source>
        <dbReference type="Proteomes" id="UP000231648"/>
    </source>
</evidence>
<evidence type="ECO:0000259" key="2">
    <source>
        <dbReference type="Pfam" id="PF00534"/>
    </source>
</evidence>
<dbReference type="Pfam" id="PF00534">
    <property type="entry name" value="Glycos_transf_1"/>
    <property type="match status" value="1"/>
</dbReference>
<dbReference type="PANTHER" id="PTHR46401:SF2">
    <property type="entry name" value="GLYCOSYLTRANSFERASE WBBK-RELATED"/>
    <property type="match status" value="1"/>
</dbReference>
<dbReference type="PANTHER" id="PTHR46401">
    <property type="entry name" value="GLYCOSYLTRANSFERASE WBBK-RELATED"/>
    <property type="match status" value="1"/>
</dbReference>
<dbReference type="CDD" id="cd03809">
    <property type="entry name" value="GT4_MtfB-like"/>
    <property type="match status" value="1"/>
</dbReference>
<proteinExistence type="predicted"/>
<dbReference type="InterPro" id="IPR028098">
    <property type="entry name" value="Glyco_trans_4-like_N"/>
</dbReference>
<protein>
    <recommendedName>
        <fullName evidence="6">Glycosyltransferase family 1 protein</fullName>
    </recommendedName>
</protein>
<keyword evidence="1" id="KW-0808">Transferase</keyword>
<evidence type="ECO:0008006" key="6">
    <source>
        <dbReference type="Google" id="ProtNLM"/>
    </source>
</evidence>
<gene>
    <name evidence="4" type="ORF">COU82_01860</name>
</gene>
<organism evidence="4 5">
    <name type="scientific">Candidatus Portnoybacteria bacterium CG10_big_fil_rev_8_21_14_0_10_38_18</name>
    <dbReference type="NCBI Taxonomy" id="1974813"/>
    <lineage>
        <taxon>Bacteria</taxon>
        <taxon>Candidatus Portnoyibacteriota</taxon>
    </lineage>
</organism>
<evidence type="ECO:0000256" key="1">
    <source>
        <dbReference type="ARBA" id="ARBA00022679"/>
    </source>
</evidence>